<accession>A0A835N424</accession>
<dbReference type="AlphaFoldDB" id="A0A835N424"/>
<reference evidence="1 2" key="1">
    <citation type="submission" date="2020-10" db="EMBL/GenBank/DDBJ databases">
        <title>Plant Genome Project.</title>
        <authorList>
            <person name="Zhang R.-G."/>
        </authorList>
    </citation>
    <scope>NUCLEOTIDE SEQUENCE [LARGE SCALE GENOMIC DNA]</scope>
    <source>
        <strain evidence="1">FAFU-HL-1</strain>
        <tissue evidence="1">Leaf</tissue>
    </source>
</reference>
<evidence type="ECO:0000313" key="1">
    <source>
        <dbReference type="EMBL" id="KAF9684668.1"/>
    </source>
</evidence>
<dbReference type="EMBL" id="JADGMS010000004">
    <property type="protein sequence ID" value="KAF9684668.1"/>
    <property type="molecule type" value="Genomic_DNA"/>
</dbReference>
<comment type="caution">
    <text evidence="1">The sequence shown here is derived from an EMBL/GenBank/DDBJ whole genome shotgun (WGS) entry which is preliminary data.</text>
</comment>
<name>A0A835N424_9ROSI</name>
<protein>
    <submittedName>
        <fullName evidence="1">Uncharacterized protein</fullName>
    </submittedName>
</protein>
<keyword evidence="2" id="KW-1185">Reference proteome</keyword>
<dbReference type="Proteomes" id="UP000657918">
    <property type="component" value="Chromosome 4"/>
</dbReference>
<evidence type="ECO:0000313" key="2">
    <source>
        <dbReference type="Proteomes" id="UP000657918"/>
    </source>
</evidence>
<sequence length="97" mass="11171">MRASCKELRAIVKDTLPDAFAEKKPWRKGYPPRYSIRNLTGGSEIFEIVVKNGGNGKTEKSKEKKGFLKDTIDVRIHVPKDKDWNLEEKDKKFCGFL</sequence>
<gene>
    <name evidence="1" type="ORF">SADUNF_Sadunf04G0142500</name>
</gene>
<organism evidence="1 2">
    <name type="scientific">Salix dunnii</name>
    <dbReference type="NCBI Taxonomy" id="1413687"/>
    <lineage>
        <taxon>Eukaryota</taxon>
        <taxon>Viridiplantae</taxon>
        <taxon>Streptophyta</taxon>
        <taxon>Embryophyta</taxon>
        <taxon>Tracheophyta</taxon>
        <taxon>Spermatophyta</taxon>
        <taxon>Magnoliopsida</taxon>
        <taxon>eudicotyledons</taxon>
        <taxon>Gunneridae</taxon>
        <taxon>Pentapetalae</taxon>
        <taxon>rosids</taxon>
        <taxon>fabids</taxon>
        <taxon>Malpighiales</taxon>
        <taxon>Salicaceae</taxon>
        <taxon>Saliceae</taxon>
        <taxon>Salix</taxon>
    </lineage>
</organism>
<proteinExistence type="predicted"/>